<accession>A0A378RKX3</accession>
<reference evidence="2 3" key="1">
    <citation type="submission" date="2018-06" db="EMBL/GenBank/DDBJ databases">
        <authorList>
            <consortium name="Pathogen Informatics"/>
            <person name="Doyle S."/>
        </authorList>
    </citation>
    <scope>NUCLEOTIDE SEQUENCE [LARGE SCALE GENOMIC DNA]</scope>
    <source>
        <strain evidence="2 3">NCTC11179</strain>
    </source>
</reference>
<keyword evidence="1" id="KW-0732">Signal</keyword>
<dbReference type="AlphaFoldDB" id="A0A378RKX3"/>
<keyword evidence="3" id="KW-1185">Reference proteome</keyword>
<feature type="chain" id="PRO_5016921546" evidence="1">
    <location>
        <begin position="20"/>
        <end position="96"/>
    </location>
</feature>
<dbReference type="Proteomes" id="UP000255024">
    <property type="component" value="Unassembled WGS sequence"/>
</dbReference>
<gene>
    <name evidence="2" type="ORF">NCTC11179_00344</name>
</gene>
<dbReference type="EMBL" id="UGQL01000001">
    <property type="protein sequence ID" value="STZ26817.1"/>
    <property type="molecule type" value="Genomic_DNA"/>
</dbReference>
<feature type="signal peptide" evidence="1">
    <location>
        <begin position="1"/>
        <end position="19"/>
    </location>
</feature>
<evidence type="ECO:0000256" key="1">
    <source>
        <dbReference type="SAM" id="SignalP"/>
    </source>
</evidence>
<evidence type="ECO:0000313" key="2">
    <source>
        <dbReference type="EMBL" id="STZ26817.1"/>
    </source>
</evidence>
<name>A0A378RKX3_MYROD</name>
<protein>
    <submittedName>
        <fullName evidence="2">Uncharacterized protein</fullName>
    </submittedName>
</protein>
<evidence type="ECO:0000313" key="3">
    <source>
        <dbReference type="Proteomes" id="UP000255024"/>
    </source>
</evidence>
<organism evidence="2 3">
    <name type="scientific">Myroides odoratus</name>
    <name type="common">Flavobacterium odoratum</name>
    <dbReference type="NCBI Taxonomy" id="256"/>
    <lineage>
        <taxon>Bacteria</taxon>
        <taxon>Pseudomonadati</taxon>
        <taxon>Bacteroidota</taxon>
        <taxon>Flavobacteriia</taxon>
        <taxon>Flavobacteriales</taxon>
        <taxon>Flavobacteriaceae</taxon>
        <taxon>Myroides</taxon>
    </lineage>
</organism>
<sequence length="96" mass="9832">MKKNVLSVALLMMSGFAFAQVGIGTANPNPAALLDVEANAGSFKGVLIPRIPLVSATNSSNINGGKTPNSLLVFNTTESNELKPGTTSGLINNGFV</sequence>
<proteinExistence type="predicted"/>